<dbReference type="InterPro" id="IPR009057">
    <property type="entry name" value="Homeodomain-like_sf"/>
</dbReference>
<dbReference type="PROSITE" id="PS50977">
    <property type="entry name" value="HTH_TETR_2"/>
    <property type="match status" value="1"/>
</dbReference>
<accession>A0ABW1JUT1</accession>
<keyword evidence="1" id="KW-0805">Transcription regulation</keyword>
<evidence type="ECO:0000256" key="4">
    <source>
        <dbReference type="PROSITE-ProRule" id="PRU00335"/>
    </source>
</evidence>
<protein>
    <submittedName>
        <fullName evidence="6">TetR/AcrR family transcriptional regulator</fullName>
    </submittedName>
</protein>
<evidence type="ECO:0000313" key="7">
    <source>
        <dbReference type="Proteomes" id="UP001596223"/>
    </source>
</evidence>
<reference evidence="7" key="1">
    <citation type="journal article" date="2019" name="Int. J. Syst. Evol. Microbiol.">
        <title>The Global Catalogue of Microorganisms (GCM) 10K type strain sequencing project: providing services to taxonomists for standard genome sequencing and annotation.</title>
        <authorList>
            <consortium name="The Broad Institute Genomics Platform"/>
            <consortium name="The Broad Institute Genome Sequencing Center for Infectious Disease"/>
            <person name="Wu L."/>
            <person name="Ma J."/>
        </authorList>
    </citation>
    <scope>NUCLEOTIDE SEQUENCE [LARGE SCALE GENOMIC DNA]</scope>
    <source>
        <strain evidence="7">CCUG 36956</strain>
    </source>
</reference>
<name>A0ABW1JUT1_9NOCA</name>
<feature type="DNA-binding region" description="H-T-H motif" evidence="4">
    <location>
        <begin position="39"/>
        <end position="58"/>
    </location>
</feature>
<keyword evidence="2 4" id="KW-0238">DNA-binding</keyword>
<dbReference type="PANTHER" id="PTHR30055:SF151">
    <property type="entry name" value="TRANSCRIPTIONAL REGULATORY PROTEIN"/>
    <property type="match status" value="1"/>
</dbReference>
<gene>
    <name evidence="6" type="ORF">ACFP3H_19275</name>
</gene>
<evidence type="ECO:0000256" key="1">
    <source>
        <dbReference type="ARBA" id="ARBA00023015"/>
    </source>
</evidence>
<evidence type="ECO:0000313" key="6">
    <source>
        <dbReference type="EMBL" id="MFC6013202.1"/>
    </source>
</evidence>
<dbReference type="Proteomes" id="UP001596223">
    <property type="component" value="Unassembled WGS sequence"/>
</dbReference>
<comment type="caution">
    <text evidence="6">The sequence shown here is derived from an EMBL/GenBank/DDBJ whole genome shotgun (WGS) entry which is preliminary data.</text>
</comment>
<organism evidence="6 7">
    <name type="scientific">Nocardia lasii</name>
    <dbReference type="NCBI Taxonomy" id="1616107"/>
    <lineage>
        <taxon>Bacteria</taxon>
        <taxon>Bacillati</taxon>
        <taxon>Actinomycetota</taxon>
        <taxon>Actinomycetes</taxon>
        <taxon>Mycobacteriales</taxon>
        <taxon>Nocardiaceae</taxon>
        <taxon>Nocardia</taxon>
    </lineage>
</organism>
<dbReference type="InterPro" id="IPR036271">
    <property type="entry name" value="Tet_transcr_reg_TetR-rel_C_sf"/>
</dbReference>
<evidence type="ECO:0000256" key="2">
    <source>
        <dbReference type="ARBA" id="ARBA00023125"/>
    </source>
</evidence>
<dbReference type="InterPro" id="IPR001647">
    <property type="entry name" value="HTH_TetR"/>
</dbReference>
<dbReference type="Gene3D" id="1.10.357.10">
    <property type="entry name" value="Tetracycline Repressor, domain 2"/>
    <property type="match status" value="1"/>
</dbReference>
<evidence type="ECO:0000256" key="3">
    <source>
        <dbReference type="ARBA" id="ARBA00023163"/>
    </source>
</evidence>
<dbReference type="EMBL" id="JBHSQN010000013">
    <property type="protein sequence ID" value="MFC6013202.1"/>
    <property type="molecule type" value="Genomic_DNA"/>
</dbReference>
<dbReference type="SUPFAM" id="SSF46689">
    <property type="entry name" value="Homeodomain-like"/>
    <property type="match status" value="1"/>
</dbReference>
<dbReference type="InterPro" id="IPR050109">
    <property type="entry name" value="HTH-type_TetR-like_transc_reg"/>
</dbReference>
<sequence>MTAAPVSRRARPAKAPLSRDLVIETGLRVLDTHGAAALTMRRVAQELDTGAASLYVYVANRDDLMKAMLDHVLSQVVVPVDGAWRARLTALVESAIEVLGRHEGLALVAFGRTPTTEHARVLVDRVRELLLEGGLDPDTAGWAIDLIYLHITAEAAGTREGRHSDADIERSRWTLRALLDGILDTPAVAR</sequence>
<feature type="domain" description="HTH tetR-type" evidence="5">
    <location>
        <begin position="16"/>
        <end position="76"/>
    </location>
</feature>
<dbReference type="Pfam" id="PF02909">
    <property type="entry name" value="TetR_C_1"/>
    <property type="match status" value="1"/>
</dbReference>
<evidence type="ECO:0000259" key="5">
    <source>
        <dbReference type="PROSITE" id="PS50977"/>
    </source>
</evidence>
<dbReference type="SUPFAM" id="SSF48498">
    <property type="entry name" value="Tetracyclin repressor-like, C-terminal domain"/>
    <property type="match status" value="1"/>
</dbReference>
<dbReference type="InterPro" id="IPR004111">
    <property type="entry name" value="Repressor_TetR_C"/>
</dbReference>
<dbReference type="Pfam" id="PF00440">
    <property type="entry name" value="TetR_N"/>
    <property type="match status" value="1"/>
</dbReference>
<dbReference type="PANTHER" id="PTHR30055">
    <property type="entry name" value="HTH-TYPE TRANSCRIPTIONAL REGULATOR RUTR"/>
    <property type="match status" value="1"/>
</dbReference>
<keyword evidence="7" id="KW-1185">Reference proteome</keyword>
<keyword evidence="3" id="KW-0804">Transcription</keyword>
<dbReference type="RefSeq" id="WP_378607996.1">
    <property type="nucleotide sequence ID" value="NZ_JBHSQN010000013.1"/>
</dbReference>
<proteinExistence type="predicted"/>